<dbReference type="Proteomes" id="UP000196386">
    <property type="component" value="Unassembled WGS sequence"/>
</dbReference>
<reference evidence="2" key="1">
    <citation type="submission" date="2017-04" db="EMBL/GenBank/DDBJ databases">
        <title>Function of individual gut microbiota members based on whole genome sequencing of pure cultures obtained from chicken caecum.</title>
        <authorList>
            <person name="Medvecky M."/>
            <person name="Cejkova D."/>
            <person name="Polansky O."/>
            <person name="Karasova D."/>
            <person name="Kubasova T."/>
            <person name="Cizek A."/>
            <person name="Rychlik I."/>
        </authorList>
    </citation>
    <scope>NUCLEOTIDE SEQUENCE [LARGE SCALE GENOMIC DNA]</scope>
    <source>
        <strain evidence="2">An175</strain>
    </source>
</reference>
<sequence>MDSPANFVGVFIKRVLYPQEEINRFRESFRVKIRLRPVADSDAPEKSRTARMDLTMRAVRLIMFETV</sequence>
<proteinExistence type="predicted"/>
<dbReference type="AlphaFoldDB" id="A0A1Y4MIU9"/>
<name>A0A1Y4MIU9_9FIRM</name>
<accession>A0A1Y4MIU9</accession>
<evidence type="ECO:0000313" key="2">
    <source>
        <dbReference type="Proteomes" id="UP000196386"/>
    </source>
</evidence>
<comment type="caution">
    <text evidence="1">The sequence shown here is derived from an EMBL/GenBank/DDBJ whole genome shotgun (WGS) entry which is preliminary data.</text>
</comment>
<dbReference type="EMBL" id="NFKP01000023">
    <property type="protein sequence ID" value="OUP68039.1"/>
    <property type="molecule type" value="Genomic_DNA"/>
</dbReference>
<gene>
    <name evidence="1" type="ORF">B5F11_15665</name>
</gene>
<organism evidence="1 2">
    <name type="scientific">Anaerotruncus colihominis</name>
    <dbReference type="NCBI Taxonomy" id="169435"/>
    <lineage>
        <taxon>Bacteria</taxon>
        <taxon>Bacillati</taxon>
        <taxon>Bacillota</taxon>
        <taxon>Clostridia</taxon>
        <taxon>Eubacteriales</taxon>
        <taxon>Oscillospiraceae</taxon>
        <taxon>Anaerotruncus</taxon>
    </lineage>
</organism>
<evidence type="ECO:0000313" key="1">
    <source>
        <dbReference type="EMBL" id="OUP68039.1"/>
    </source>
</evidence>
<protein>
    <submittedName>
        <fullName evidence="1">Uncharacterized protein</fullName>
    </submittedName>
</protein>